<accession>D0LA67</accession>
<sequence length="535" mass="59249">MDIDVAQGDRRRVYQIKYFADGFSGDRKTSRQKQIKKSFDRACKLSPLPFEWILVVPTKLTPGERKYVQSLERDDTPRVRIADRLELDDLIAQYPDVHQYLATDQLKNDILLYGKETESLAGGTRSLTERIAALGGRGDAMDLHWGVNFARVGGMVELSAYPKTPNAWRDSPISLSFATRFGPEHAELRRQFERSIQYGSGGTIVLPPEALSNVSITGPAAFATHDATGELRITTESLPNAEGRAAELRFVDENGALQSAHEGTVTYVNHGTQGWAITIEFYDHAVIEIDQPDKAGDTGALHMTYNMRNIQPRQVIQLVDLLVNLHSTSTCEFYLEGQRAGILGLDRLEFNNIDELGAIVGIAVDLEAVQPYCSSYFALPAEVSTWDRVNLRVARCMIDGYLIASPLVATGTVILTGTTSPELERILDAGGPVTYFVKDFHLELGERELPLGTIAVHHPKARAINAEEAREALNSGTAEGFKLRLAPGDDPYFYVYIPNKLKNPHHPDIACWSLGGIEQPGVNTEDPDWTTVIDR</sequence>
<dbReference type="eggNOG" id="ENOG5031R2Q">
    <property type="taxonomic scope" value="Bacteria"/>
</dbReference>
<organism evidence="1 2">
    <name type="scientific">Gordonia bronchialis (strain ATCC 25592 / DSM 43247 / BCRC 13721 / JCM 3198 / KCTC 3076 / NBRC 16047 / NCTC 10667)</name>
    <name type="common">Rhodococcus bronchialis</name>
    <dbReference type="NCBI Taxonomy" id="526226"/>
    <lineage>
        <taxon>Bacteria</taxon>
        <taxon>Bacillati</taxon>
        <taxon>Actinomycetota</taxon>
        <taxon>Actinomycetes</taxon>
        <taxon>Mycobacteriales</taxon>
        <taxon>Gordoniaceae</taxon>
        <taxon>Gordonia</taxon>
    </lineage>
</organism>
<dbReference type="HOGENOM" id="CLU_508778_0_0_11"/>
<proteinExistence type="predicted"/>
<protein>
    <submittedName>
        <fullName evidence="1">Uncharacterized protein</fullName>
    </submittedName>
</protein>
<dbReference type="AlphaFoldDB" id="D0LA67"/>
<evidence type="ECO:0000313" key="2">
    <source>
        <dbReference type="Proteomes" id="UP000001219"/>
    </source>
</evidence>
<name>D0LA67_GORB4</name>
<reference evidence="1 2" key="2">
    <citation type="journal article" date="2010" name="Stand. Genomic Sci.">
        <title>Complete genome sequence of Gordonia bronchialis type strain (3410).</title>
        <authorList>
            <person name="Ivanova N."/>
            <person name="Sikorski J."/>
            <person name="Jando M."/>
            <person name="Lapidus A."/>
            <person name="Nolan M."/>
            <person name="Lucas S."/>
            <person name="Del Rio T.G."/>
            <person name="Tice H."/>
            <person name="Copeland A."/>
            <person name="Cheng J.F."/>
            <person name="Chen F."/>
            <person name="Bruce D."/>
            <person name="Goodwin L."/>
            <person name="Pitluck S."/>
            <person name="Mavromatis K."/>
            <person name="Ovchinnikova G."/>
            <person name="Pati A."/>
            <person name="Chen A."/>
            <person name="Palaniappan K."/>
            <person name="Land M."/>
            <person name="Hauser L."/>
            <person name="Chang Y.J."/>
            <person name="Jeffries C.D."/>
            <person name="Chain P."/>
            <person name="Saunders E."/>
            <person name="Han C."/>
            <person name="Detter J.C."/>
            <person name="Brettin T."/>
            <person name="Rohde M."/>
            <person name="Goker M."/>
            <person name="Bristow J."/>
            <person name="Eisen J.A."/>
            <person name="Markowitz V."/>
            <person name="Hugenholtz P."/>
            <person name="Klenk H.P."/>
            <person name="Kyrpides N.C."/>
        </authorList>
    </citation>
    <scope>NUCLEOTIDE SEQUENCE [LARGE SCALE GENOMIC DNA]</scope>
    <source>
        <strain evidence="2">ATCC 25592 / DSM 43247 / BCRC 13721 / JCM 3198 / KCTC 3076 / NBRC 16047 / NCTC 10667</strain>
    </source>
</reference>
<evidence type="ECO:0000313" key="1">
    <source>
        <dbReference type="EMBL" id="ACY19396.1"/>
    </source>
</evidence>
<dbReference type="EMBL" id="CP001802">
    <property type="protein sequence ID" value="ACY19396.1"/>
    <property type="molecule type" value="Genomic_DNA"/>
</dbReference>
<dbReference type="KEGG" id="gbr:Gbro_0038"/>
<gene>
    <name evidence="1" type="ordered locus">Gbro_0038</name>
</gene>
<reference evidence="2" key="1">
    <citation type="submission" date="2009-10" db="EMBL/GenBank/DDBJ databases">
        <title>The complete chromosome of Gordonia bronchialis DSM 43247.</title>
        <authorList>
            <consortium name="US DOE Joint Genome Institute (JGI-PGF)"/>
            <person name="Lucas S."/>
            <person name="Copeland A."/>
            <person name="Lapidus A."/>
            <person name="Glavina del Rio T."/>
            <person name="Dalin E."/>
            <person name="Tice H."/>
            <person name="Bruce D."/>
            <person name="Goodwin L."/>
            <person name="Pitluck S."/>
            <person name="Kyrpides N."/>
            <person name="Mavromatis K."/>
            <person name="Ivanova N."/>
            <person name="Ovchinnikova G."/>
            <person name="Saunders E."/>
            <person name="Brettin T."/>
            <person name="Detter J.C."/>
            <person name="Han C."/>
            <person name="Larimer F."/>
            <person name="Land M."/>
            <person name="Hauser L."/>
            <person name="Markowitz V."/>
            <person name="Cheng J.-F."/>
            <person name="Hugenholtz P."/>
            <person name="Woyke T."/>
            <person name="Wu D."/>
            <person name="Jando M."/>
            <person name="Schneider S."/>
            <person name="Goeker M."/>
            <person name="Klenk H.-P."/>
            <person name="Eisen J.A."/>
        </authorList>
    </citation>
    <scope>NUCLEOTIDE SEQUENCE [LARGE SCALE GENOMIC DNA]</scope>
    <source>
        <strain evidence="2">ATCC 25592 / DSM 43247 / BCRC 13721 / JCM 3198 / KCTC 3076 / NBRC 16047 / NCTC 10667</strain>
    </source>
</reference>
<keyword evidence="2" id="KW-1185">Reference proteome</keyword>
<dbReference type="Proteomes" id="UP000001219">
    <property type="component" value="Chromosome"/>
</dbReference>